<evidence type="ECO:0008006" key="3">
    <source>
        <dbReference type="Google" id="ProtNLM"/>
    </source>
</evidence>
<name>A0ABN0W375_9GAMM</name>
<gene>
    <name evidence="1" type="ORF">GCM10009129_22040</name>
</gene>
<accession>A0ABN0W375</accession>
<reference evidence="1 2" key="1">
    <citation type="journal article" date="2019" name="Int. J. Syst. Evol. Microbiol.">
        <title>The Global Catalogue of Microorganisms (GCM) 10K type strain sequencing project: providing services to taxonomists for standard genome sequencing and annotation.</title>
        <authorList>
            <consortium name="The Broad Institute Genomics Platform"/>
            <consortium name="The Broad Institute Genome Sequencing Center for Infectious Disease"/>
            <person name="Wu L."/>
            <person name="Ma J."/>
        </authorList>
    </citation>
    <scope>NUCLEOTIDE SEQUENCE [LARGE SCALE GENOMIC DNA]</scope>
    <source>
        <strain evidence="1 2">JCM 16343</strain>
    </source>
</reference>
<dbReference type="Proteomes" id="UP001501787">
    <property type="component" value="Unassembled WGS sequence"/>
</dbReference>
<protein>
    <recommendedName>
        <fullName evidence="3">Transposase</fullName>
    </recommendedName>
</protein>
<comment type="caution">
    <text evidence="1">The sequence shown here is derived from an EMBL/GenBank/DDBJ whole genome shotgun (WGS) entry which is preliminary data.</text>
</comment>
<sequence>MCQIEAIIRRATDRITAFSLATTHDKSNPIMSAIVAILNKNHRRFLKAKPLIMMDYLGILQKKQDDYG</sequence>
<evidence type="ECO:0000313" key="2">
    <source>
        <dbReference type="Proteomes" id="UP001501787"/>
    </source>
</evidence>
<organism evidence="1 2">
    <name type="scientific">Psychrobacter aestuarii</name>
    <dbReference type="NCBI Taxonomy" id="556327"/>
    <lineage>
        <taxon>Bacteria</taxon>
        <taxon>Pseudomonadati</taxon>
        <taxon>Pseudomonadota</taxon>
        <taxon>Gammaproteobacteria</taxon>
        <taxon>Moraxellales</taxon>
        <taxon>Moraxellaceae</taxon>
        <taxon>Psychrobacter</taxon>
    </lineage>
</organism>
<dbReference type="EMBL" id="BAAAFR010000008">
    <property type="protein sequence ID" value="GAA0323811.1"/>
    <property type="molecule type" value="Genomic_DNA"/>
</dbReference>
<keyword evidence="2" id="KW-1185">Reference proteome</keyword>
<evidence type="ECO:0000313" key="1">
    <source>
        <dbReference type="EMBL" id="GAA0323811.1"/>
    </source>
</evidence>
<proteinExistence type="predicted"/>